<dbReference type="GO" id="GO:0003968">
    <property type="term" value="F:RNA-directed RNA polymerase activity"/>
    <property type="evidence" value="ECO:0007669"/>
    <property type="project" value="UniProtKB-KW"/>
</dbReference>
<evidence type="ECO:0000256" key="3">
    <source>
        <dbReference type="ARBA" id="ARBA00022695"/>
    </source>
</evidence>
<reference evidence="7" key="1">
    <citation type="journal article" date="2020" name="Viruses">
        <title>Soybean Thrips (Thysanoptera: Thripidae) Harbor Highly Diverse Populations of Arthropod, Fungal and Plant Viruses.</title>
        <authorList>
            <person name="Thekke-Veetil T."/>
            <person name="Lagos-Kutz D."/>
            <person name="McCoppin N.K."/>
            <person name="Hartman G.L."/>
            <person name="Ju H.K."/>
            <person name="Lim H.S."/>
            <person name="Domier L.L."/>
        </authorList>
    </citation>
    <scope>NUCLEOTIDE SEQUENCE</scope>
    <source>
        <strain evidence="7">STN1SV6</strain>
    </source>
</reference>
<accession>A0A7T8IMK8</accession>
<protein>
    <recommendedName>
        <fullName evidence="6">RNA-directed RNA polymerase</fullName>
        <ecNumber evidence="6">2.7.7.48</ecNumber>
    </recommendedName>
</protein>
<keyword evidence="4 6" id="KW-0547">Nucleotide-binding</keyword>
<evidence type="ECO:0000313" key="7">
    <source>
        <dbReference type="EMBL" id="QQO81413.1"/>
    </source>
</evidence>
<dbReference type="InterPro" id="IPR043502">
    <property type="entry name" value="DNA/RNA_pol_sf"/>
</dbReference>
<evidence type="ECO:0000256" key="5">
    <source>
        <dbReference type="ARBA" id="ARBA00048744"/>
    </source>
</evidence>
<dbReference type="InterPro" id="IPR001795">
    <property type="entry name" value="RNA-dir_pol_luteovirus"/>
</dbReference>
<comment type="catalytic activity">
    <reaction evidence="5 6">
        <text>RNA(n) + a ribonucleoside 5'-triphosphate = RNA(n+1) + diphosphate</text>
        <dbReference type="Rhea" id="RHEA:21248"/>
        <dbReference type="Rhea" id="RHEA-COMP:14527"/>
        <dbReference type="Rhea" id="RHEA-COMP:17342"/>
        <dbReference type="ChEBI" id="CHEBI:33019"/>
        <dbReference type="ChEBI" id="CHEBI:61557"/>
        <dbReference type="ChEBI" id="CHEBI:140395"/>
        <dbReference type="EC" id="2.7.7.48"/>
    </reaction>
</comment>
<keyword evidence="6" id="KW-0693">Viral RNA replication</keyword>
<name>A0A7T8IMK8_9VIRU</name>
<organism evidence="7">
    <name type="scientific">Soybean thrips sobemo-like virus 6</name>
    <dbReference type="NCBI Taxonomy" id="2801036"/>
    <lineage>
        <taxon>Viruses</taxon>
        <taxon>Riboviria</taxon>
        <taxon>Orthornavirae</taxon>
        <taxon>Pisuviricota</taxon>
        <taxon>Pisoniviricetes</taxon>
        <taxon>Sobelivirales</taxon>
        <taxon>Solemoviridae</taxon>
    </lineage>
</organism>
<keyword evidence="2 6" id="KW-0808">Transferase</keyword>
<dbReference type="PRINTS" id="PR00914">
    <property type="entry name" value="LVIRUSRNAPOL"/>
</dbReference>
<evidence type="ECO:0000256" key="1">
    <source>
        <dbReference type="ARBA" id="ARBA00022484"/>
    </source>
</evidence>
<dbReference type="EC" id="2.7.7.48" evidence="6"/>
<keyword evidence="1 6" id="KW-0696">RNA-directed RNA polymerase</keyword>
<dbReference type="GO" id="GO:0003723">
    <property type="term" value="F:RNA binding"/>
    <property type="evidence" value="ECO:0007669"/>
    <property type="project" value="InterPro"/>
</dbReference>
<dbReference type="SUPFAM" id="SSF56672">
    <property type="entry name" value="DNA/RNA polymerases"/>
    <property type="match status" value="1"/>
</dbReference>
<sequence length="329" mass="37961">MEEQCAFAETQAGIARCSCSDPIKLFVKDEPHSENKLAEKRFRLIHCLSLEDQVIDRLLFAPWFGVELRDPLKVTQKAGWSPIPEGYRQLTSAFPLDLSVAIDKTAWDWTMPSWVVRAYLMAKYNQCTDKSERYWRLVLWRFQHVVGPCALMQLPEGACFSQTDWGLMKSGWLLTLSMNSAAQAFQHAVAWRRMGRTDPVPYIWAMGDDLLIRSAMKGDFQYYLDALSTTGCIVKKLEFSREFSGFTFTEGEVEPLYPGKHKFILKHAADEVVGEILLSYQLIYALSKNKWFAPWLKYAREDLGFRAKLWAEGQIALSCYTELPDWVEY</sequence>
<dbReference type="GO" id="GO:0000166">
    <property type="term" value="F:nucleotide binding"/>
    <property type="evidence" value="ECO:0007669"/>
    <property type="project" value="UniProtKB-KW"/>
</dbReference>
<dbReference type="Pfam" id="PF02123">
    <property type="entry name" value="RdRP_4"/>
    <property type="match status" value="1"/>
</dbReference>
<evidence type="ECO:0000256" key="6">
    <source>
        <dbReference type="RuleBase" id="RU364050"/>
    </source>
</evidence>
<dbReference type="EMBL" id="MW039352">
    <property type="protein sequence ID" value="QQO81413.1"/>
    <property type="molecule type" value="Genomic_RNA"/>
</dbReference>
<keyword evidence="3 6" id="KW-0548">Nucleotidyltransferase</keyword>
<proteinExistence type="predicted"/>
<evidence type="ECO:0000256" key="4">
    <source>
        <dbReference type="ARBA" id="ARBA00022741"/>
    </source>
</evidence>
<dbReference type="GO" id="GO:0006351">
    <property type="term" value="P:DNA-templated transcription"/>
    <property type="evidence" value="ECO:0007669"/>
    <property type="project" value="InterPro"/>
</dbReference>
<evidence type="ECO:0000256" key="2">
    <source>
        <dbReference type="ARBA" id="ARBA00022679"/>
    </source>
</evidence>